<dbReference type="Pfam" id="PF04199">
    <property type="entry name" value="Cyclase"/>
    <property type="match status" value="1"/>
</dbReference>
<accession>A0AAV3T4B1</accession>
<dbReference type="GeneID" id="68572851"/>
<dbReference type="GO" id="GO:0019441">
    <property type="term" value="P:L-tryptophan catabolic process to kynurenine"/>
    <property type="evidence" value="ECO:0007669"/>
    <property type="project" value="InterPro"/>
</dbReference>
<evidence type="ECO:0000313" key="1">
    <source>
        <dbReference type="EMBL" id="GAA0659212.1"/>
    </source>
</evidence>
<dbReference type="InterPro" id="IPR037175">
    <property type="entry name" value="KFase_sf"/>
</dbReference>
<dbReference type="SUPFAM" id="SSF102198">
    <property type="entry name" value="Putative cyclase"/>
    <property type="match status" value="1"/>
</dbReference>
<dbReference type="PANTHER" id="PTHR31118">
    <property type="entry name" value="CYCLASE-LIKE PROTEIN 2"/>
    <property type="match status" value="1"/>
</dbReference>
<sequence>MRDCSHAVTDGMPVYPGDPAVSVEPAATMEADGFRVHRLALSTHAGTHLDAPSHLEPDGRTLGEYDIEAFRWDARVVHCDPGRDGSIREGDVPAADGADAVVFATGWSEHWGADEYREHPALTPDAAARCAREGYHVGVDCPSVDPAGSAAFPAHHELLGAGRLILENLTNLAGLPERVTMHAYPLAVDADGAPARVVVD</sequence>
<dbReference type="InterPro" id="IPR007325">
    <property type="entry name" value="KFase/CYL"/>
</dbReference>
<dbReference type="Gene3D" id="3.50.30.50">
    <property type="entry name" value="Putative cyclase"/>
    <property type="match status" value="1"/>
</dbReference>
<dbReference type="PANTHER" id="PTHR31118:SF32">
    <property type="entry name" value="KYNURENINE FORMAMIDASE"/>
    <property type="match status" value="1"/>
</dbReference>
<comment type="caution">
    <text evidence="1">The sequence shown here is derived from an EMBL/GenBank/DDBJ whole genome shotgun (WGS) entry which is preliminary data.</text>
</comment>
<dbReference type="AlphaFoldDB" id="A0AAV3T4B1"/>
<keyword evidence="2" id="KW-1185">Reference proteome</keyword>
<dbReference type="EMBL" id="BAAADU010000002">
    <property type="protein sequence ID" value="GAA0659212.1"/>
    <property type="molecule type" value="Genomic_DNA"/>
</dbReference>
<dbReference type="Proteomes" id="UP001500194">
    <property type="component" value="Unassembled WGS sequence"/>
</dbReference>
<dbReference type="GO" id="GO:0004061">
    <property type="term" value="F:arylformamidase activity"/>
    <property type="evidence" value="ECO:0007669"/>
    <property type="project" value="InterPro"/>
</dbReference>
<protein>
    <submittedName>
        <fullName evidence="1">Cyclase family protein</fullName>
    </submittedName>
</protein>
<proteinExistence type="predicted"/>
<gene>
    <name evidence="1" type="ORF">GCM10009019_24630</name>
</gene>
<reference evidence="1 2" key="1">
    <citation type="journal article" date="2019" name="Int. J. Syst. Evol. Microbiol.">
        <title>The Global Catalogue of Microorganisms (GCM) 10K type strain sequencing project: providing services to taxonomists for standard genome sequencing and annotation.</title>
        <authorList>
            <consortium name="The Broad Institute Genomics Platform"/>
            <consortium name="The Broad Institute Genome Sequencing Center for Infectious Disease"/>
            <person name="Wu L."/>
            <person name="Ma J."/>
        </authorList>
    </citation>
    <scope>NUCLEOTIDE SEQUENCE [LARGE SCALE GENOMIC DNA]</scope>
    <source>
        <strain evidence="1 2">JCM 16327</strain>
    </source>
</reference>
<dbReference type="RefSeq" id="WP_227262228.1">
    <property type="nucleotide sequence ID" value="NZ_BAAADU010000002.1"/>
</dbReference>
<organism evidence="1 2">
    <name type="scientific">Salarchaeum japonicum</name>
    <dbReference type="NCBI Taxonomy" id="555573"/>
    <lineage>
        <taxon>Archaea</taxon>
        <taxon>Methanobacteriati</taxon>
        <taxon>Methanobacteriota</taxon>
        <taxon>Stenosarchaea group</taxon>
        <taxon>Halobacteria</taxon>
        <taxon>Halobacteriales</taxon>
        <taxon>Halobacteriaceae</taxon>
    </lineage>
</organism>
<name>A0AAV3T4B1_9EURY</name>
<evidence type="ECO:0000313" key="2">
    <source>
        <dbReference type="Proteomes" id="UP001500194"/>
    </source>
</evidence>